<sequence>MESAIGATGYLTAVETSRLAASHGGVPVSPMLGTGVGFNILRRLDSLIPTETDFVVQTAGSTGVSKLLVISGGFYRWV</sequence>
<keyword evidence="2" id="KW-1185">Reference proteome</keyword>
<dbReference type="AlphaFoldDB" id="A0A9W8JR45"/>
<evidence type="ECO:0000313" key="1">
    <source>
        <dbReference type="EMBL" id="KAJ2935320.1"/>
    </source>
</evidence>
<dbReference type="EMBL" id="JANBPK010000613">
    <property type="protein sequence ID" value="KAJ2935320.1"/>
    <property type="molecule type" value="Genomic_DNA"/>
</dbReference>
<organism evidence="1 2">
    <name type="scientific">Candolleomyces eurysporus</name>
    <dbReference type="NCBI Taxonomy" id="2828524"/>
    <lineage>
        <taxon>Eukaryota</taxon>
        <taxon>Fungi</taxon>
        <taxon>Dikarya</taxon>
        <taxon>Basidiomycota</taxon>
        <taxon>Agaricomycotina</taxon>
        <taxon>Agaricomycetes</taxon>
        <taxon>Agaricomycetidae</taxon>
        <taxon>Agaricales</taxon>
        <taxon>Agaricineae</taxon>
        <taxon>Psathyrellaceae</taxon>
        <taxon>Candolleomyces</taxon>
    </lineage>
</organism>
<evidence type="ECO:0000313" key="2">
    <source>
        <dbReference type="Proteomes" id="UP001140091"/>
    </source>
</evidence>
<protein>
    <submittedName>
        <fullName evidence="1">Uncharacterized protein</fullName>
    </submittedName>
</protein>
<name>A0A9W8JR45_9AGAR</name>
<gene>
    <name evidence="1" type="ORF">H1R20_g1774</name>
</gene>
<proteinExistence type="predicted"/>
<feature type="non-terminal residue" evidence="1">
    <location>
        <position position="78"/>
    </location>
</feature>
<dbReference type="Proteomes" id="UP001140091">
    <property type="component" value="Unassembled WGS sequence"/>
</dbReference>
<reference evidence="1" key="1">
    <citation type="submission" date="2022-06" db="EMBL/GenBank/DDBJ databases">
        <title>Genome Sequence of Candolleomyces eurysporus.</title>
        <authorList>
            <person name="Buettner E."/>
        </authorList>
    </citation>
    <scope>NUCLEOTIDE SEQUENCE</scope>
    <source>
        <strain evidence="1">VTCC 930004</strain>
    </source>
</reference>
<accession>A0A9W8JR45</accession>
<comment type="caution">
    <text evidence="1">The sequence shown here is derived from an EMBL/GenBank/DDBJ whole genome shotgun (WGS) entry which is preliminary data.</text>
</comment>